<proteinExistence type="predicted"/>
<evidence type="ECO:0000313" key="1">
    <source>
        <dbReference type="EMBL" id="VDD43960.1"/>
    </source>
</evidence>
<dbReference type="PANTHER" id="PTHR31509">
    <property type="entry name" value="BPS1-LIKE PROTEIN"/>
    <property type="match status" value="1"/>
</dbReference>
<organism evidence="1">
    <name type="scientific">Brassica oleracea</name>
    <name type="common">Wild cabbage</name>
    <dbReference type="NCBI Taxonomy" id="3712"/>
    <lineage>
        <taxon>Eukaryota</taxon>
        <taxon>Viridiplantae</taxon>
        <taxon>Streptophyta</taxon>
        <taxon>Embryophyta</taxon>
        <taxon>Tracheophyta</taxon>
        <taxon>Spermatophyta</taxon>
        <taxon>Magnoliopsida</taxon>
        <taxon>eudicotyledons</taxon>
        <taxon>Gunneridae</taxon>
        <taxon>Pentapetalae</taxon>
        <taxon>rosids</taxon>
        <taxon>malvids</taxon>
        <taxon>Brassicales</taxon>
        <taxon>Brassicaceae</taxon>
        <taxon>Brassiceae</taxon>
        <taxon>Brassica</taxon>
    </lineage>
</organism>
<accession>A0A3P6EVR7</accession>
<reference evidence="1" key="1">
    <citation type="submission" date="2018-11" db="EMBL/GenBank/DDBJ databases">
        <authorList>
            <consortium name="Genoscope - CEA"/>
            <person name="William W."/>
        </authorList>
    </citation>
    <scope>NUCLEOTIDE SEQUENCE</scope>
</reference>
<dbReference type="AlphaFoldDB" id="A0A3P6EVR7"/>
<name>A0A3P6EVR7_BRAOL</name>
<gene>
    <name evidence="1" type="ORF">BOLC5T31507H</name>
</gene>
<protein>
    <submittedName>
        <fullName evidence="1">Uncharacterized protein</fullName>
    </submittedName>
</protein>
<sequence length="386" mass="43772">MSPPIYTLSLLEVSANISQESLSPVNMSHRIKDHPPRVFFRCGNPFKNLFPKTNNARISPNLLSLLNSFETNLMLSIRELIPKGDGNAILTVSWMKEAMASLCETHKSIRTLVTDLELHVSDLEENFIYIYSSISSNLLELCNSFTSELDRLNHGSLLLKFTLSKLETSSCSEEIYLLHLESWRQHMASKNPRFENWGAILSSLVESLKQHHHSLPKKKLSGKGKVLLRALYGVQVKTLYITSVFAAVFSRSSNNLLYLTIPNMEEVPWTQAFMELQNMVNPEIKNAFLSDRFTVIKDLEAVELGVKKLHTAVQEGSDTNVLVEVLKKSVIKLSERFDLVSKETGCLLKTVISARDALVERLWTKYEEELGVKLPMMISVKRLVCE</sequence>
<dbReference type="EMBL" id="LR031877">
    <property type="protein sequence ID" value="VDD43960.1"/>
    <property type="molecule type" value="Genomic_DNA"/>
</dbReference>